<dbReference type="InterPro" id="IPR010998">
    <property type="entry name" value="Integrase_recombinase_N"/>
</dbReference>
<dbReference type="GO" id="GO:0006310">
    <property type="term" value="P:DNA recombination"/>
    <property type="evidence" value="ECO:0007669"/>
    <property type="project" value="UniProtKB-KW"/>
</dbReference>
<dbReference type="InterPro" id="IPR011010">
    <property type="entry name" value="DNA_brk_join_enz"/>
</dbReference>
<comment type="caution">
    <text evidence="8">The sequence shown here is derived from an EMBL/GenBank/DDBJ whole genome shotgun (WGS) entry which is preliminary data.</text>
</comment>
<dbReference type="GO" id="GO:0003677">
    <property type="term" value="F:DNA binding"/>
    <property type="evidence" value="ECO:0007669"/>
    <property type="project" value="UniProtKB-UniRule"/>
</dbReference>
<evidence type="ECO:0000313" key="9">
    <source>
        <dbReference type="Proteomes" id="UP000561326"/>
    </source>
</evidence>
<dbReference type="Pfam" id="PF14659">
    <property type="entry name" value="Phage_int_SAM_3"/>
    <property type="match status" value="1"/>
</dbReference>
<dbReference type="Pfam" id="PF00589">
    <property type="entry name" value="Phage_integrase"/>
    <property type="match status" value="1"/>
</dbReference>
<evidence type="ECO:0000256" key="3">
    <source>
        <dbReference type="ARBA" id="ARBA00023125"/>
    </source>
</evidence>
<dbReference type="Gene3D" id="1.10.150.130">
    <property type="match status" value="1"/>
</dbReference>
<evidence type="ECO:0000259" key="6">
    <source>
        <dbReference type="PROSITE" id="PS51898"/>
    </source>
</evidence>
<evidence type="ECO:0000256" key="1">
    <source>
        <dbReference type="ARBA" id="ARBA00008857"/>
    </source>
</evidence>
<dbReference type="InterPro" id="IPR002104">
    <property type="entry name" value="Integrase_catalytic"/>
</dbReference>
<organism evidence="8 9">
    <name type="scientific">Aneurinibacillus aneurinilyticus</name>
    <name type="common">Bacillus aneurinolyticus</name>
    <dbReference type="NCBI Taxonomy" id="1391"/>
    <lineage>
        <taxon>Bacteria</taxon>
        <taxon>Bacillati</taxon>
        <taxon>Bacillota</taxon>
        <taxon>Bacilli</taxon>
        <taxon>Bacillales</taxon>
        <taxon>Paenibacillaceae</taxon>
        <taxon>Aneurinibacillus group</taxon>
        <taxon>Aneurinibacillus</taxon>
    </lineage>
</organism>
<dbReference type="PROSITE" id="PS51900">
    <property type="entry name" value="CB"/>
    <property type="match status" value="1"/>
</dbReference>
<dbReference type="PANTHER" id="PTHR30349">
    <property type="entry name" value="PHAGE INTEGRASE-RELATED"/>
    <property type="match status" value="1"/>
</dbReference>
<evidence type="ECO:0000313" key="8">
    <source>
        <dbReference type="EMBL" id="NMF00281.1"/>
    </source>
</evidence>
<dbReference type="EMBL" id="JABAGO010000042">
    <property type="protein sequence ID" value="NMF00281.1"/>
    <property type="molecule type" value="Genomic_DNA"/>
</dbReference>
<keyword evidence="2" id="KW-0229">DNA integration</keyword>
<dbReference type="CDD" id="cd01189">
    <property type="entry name" value="INT_ICEBs1_C_like"/>
    <property type="match status" value="1"/>
</dbReference>
<dbReference type="Pfam" id="PF14657">
    <property type="entry name" value="Arm-DNA-bind_4"/>
    <property type="match status" value="1"/>
</dbReference>
<keyword evidence="4" id="KW-0233">DNA recombination</keyword>
<dbReference type="Proteomes" id="UP000561326">
    <property type="component" value="Unassembled WGS sequence"/>
</dbReference>
<dbReference type="InterPro" id="IPR050090">
    <property type="entry name" value="Tyrosine_recombinase_XerCD"/>
</dbReference>
<evidence type="ECO:0000256" key="2">
    <source>
        <dbReference type="ARBA" id="ARBA00022908"/>
    </source>
</evidence>
<gene>
    <name evidence="8" type="ORF">HF838_18800</name>
</gene>
<dbReference type="PANTHER" id="PTHR30349:SF64">
    <property type="entry name" value="PROPHAGE INTEGRASE INTD-RELATED"/>
    <property type="match status" value="1"/>
</dbReference>
<reference evidence="8 9" key="1">
    <citation type="submission" date="2020-04" db="EMBL/GenBank/DDBJ databases">
        <authorList>
            <person name="Hitch T.C.A."/>
            <person name="Wylensek D."/>
            <person name="Clavel T."/>
        </authorList>
    </citation>
    <scope>NUCLEOTIDE SEQUENCE [LARGE SCALE GENOMIC DNA]</scope>
    <source>
        <strain evidence="8 9">WB01_D5_05</strain>
    </source>
</reference>
<dbReference type="InterPro" id="IPR013762">
    <property type="entry name" value="Integrase-like_cat_sf"/>
</dbReference>
<sequence length="381" mass="43563">MKGHVRKRGNKWSFVIDIGRDESTGKRRQKRFSGYNTKKEAEKALAQKINELNTGQFVDATKETIDEYLSTWLEDKKTQVRPGTWKSYRWLVNRVVEHIGKVKLADLKPQHLQRLYNKLQTGAKPLSARSVLHAHLIIQEALDRAIKWGMVHRNVAEAVDAPRPKKVEMCVWDAEEVRKFLEVAKEDRYYIAFLLAITTGMRKGEILGLRWKDIDFEKNTLSVRQTFARAEKGHDFQEPKSSSGLRSIALPPGTMEALRMHKVQQSKEKLKAGSLYQDTGMVVATSVGTPVLSRNLDRTWFKLMKKAEVSKIRFHDLRHTHATLMLKNGVHPKIVSERLGHSNISITLDTYSHVLPGLQEAAARQFDESLFGTQKDAESTL</sequence>
<dbReference type="InterPro" id="IPR028259">
    <property type="entry name" value="AP2-like_int_N"/>
</dbReference>
<comment type="similarity">
    <text evidence="1">Belongs to the 'phage' integrase family.</text>
</comment>
<dbReference type="PROSITE" id="PS51898">
    <property type="entry name" value="TYR_RECOMBINASE"/>
    <property type="match status" value="1"/>
</dbReference>
<dbReference type="RefSeq" id="WP_168976074.1">
    <property type="nucleotide sequence ID" value="NZ_JABAGO010000042.1"/>
</dbReference>
<evidence type="ECO:0000256" key="4">
    <source>
        <dbReference type="ARBA" id="ARBA00023172"/>
    </source>
</evidence>
<proteinExistence type="inferred from homology"/>
<evidence type="ECO:0000259" key="7">
    <source>
        <dbReference type="PROSITE" id="PS51900"/>
    </source>
</evidence>
<name>A0A848D3L4_ANEAE</name>
<accession>A0A848D3L4</accession>
<feature type="domain" description="Tyr recombinase" evidence="6">
    <location>
        <begin position="167"/>
        <end position="364"/>
    </location>
</feature>
<dbReference type="GO" id="GO:0015074">
    <property type="term" value="P:DNA integration"/>
    <property type="evidence" value="ECO:0007669"/>
    <property type="project" value="UniProtKB-KW"/>
</dbReference>
<feature type="domain" description="Core-binding (CB)" evidence="7">
    <location>
        <begin position="63"/>
        <end position="146"/>
    </location>
</feature>
<keyword evidence="3 5" id="KW-0238">DNA-binding</keyword>
<evidence type="ECO:0000256" key="5">
    <source>
        <dbReference type="PROSITE-ProRule" id="PRU01248"/>
    </source>
</evidence>
<dbReference type="Gene3D" id="1.10.443.10">
    <property type="entry name" value="Intergrase catalytic core"/>
    <property type="match status" value="1"/>
</dbReference>
<dbReference type="SUPFAM" id="SSF56349">
    <property type="entry name" value="DNA breaking-rejoining enzymes"/>
    <property type="match status" value="1"/>
</dbReference>
<protein>
    <submittedName>
        <fullName evidence="8">Site-specific integrase</fullName>
    </submittedName>
</protein>
<dbReference type="AlphaFoldDB" id="A0A848D3L4"/>
<dbReference type="InterPro" id="IPR004107">
    <property type="entry name" value="Integrase_SAM-like_N"/>
</dbReference>
<dbReference type="InterPro" id="IPR044068">
    <property type="entry name" value="CB"/>
</dbReference>